<feature type="region of interest" description="Disordered" evidence="1">
    <location>
        <begin position="168"/>
        <end position="189"/>
    </location>
</feature>
<evidence type="ECO:0000256" key="1">
    <source>
        <dbReference type="SAM" id="MobiDB-lite"/>
    </source>
</evidence>
<dbReference type="RefSeq" id="WP_012522951.1">
    <property type="nucleotide sequence ID" value="NC_011144.1"/>
</dbReference>
<evidence type="ECO:0000313" key="2">
    <source>
        <dbReference type="EMBL" id="ACG78812.1"/>
    </source>
</evidence>
<dbReference type="KEGG" id="pzu:PHZ_c2403"/>
<evidence type="ECO:0000313" key="3">
    <source>
        <dbReference type="Proteomes" id="UP000001868"/>
    </source>
</evidence>
<accession>B4RFZ9</accession>
<keyword evidence="3" id="KW-1185">Reference proteome</keyword>
<dbReference type="SUPFAM" id="SSF54909">
    <property type="entry name" value="Dimeric alpha+beta barrel"/>
    <property type="match status" value="1"/>
</dbReference>
<dbReference type="AlphaFoldDB" id="B4RFZ9"/>
<name>B4RFZ9_PHEZH</name>
<dbReference type="STRING" id="450851.PHZ_c2403"/>
<dbReference type="InterPro" id="IPR011008">
    <property type="entry name" value="Dimeric_a/b-barrel"/>
</dbReference>
<sequence>MTPSRRRAAQPGITAQELARIARFEGVPRLMITEVGTAIGMTSRAAWGWFDRLRERGVLRAVAVVNPALTLGRSECRVLIKVDCLDRARVGELEAMFLKDPQVITAARVVGEWDYQLRAYHPSEADTDNWFRTLQRTPGVLKGELTYCHTILERHAYAAALLGSDAAERPRCEPQERQRDRRQAGRMTT</sequence>
<proteinExistence type="predicted"/>
<protein>
    <submittedName>
        <fullName evidence="2">Transcriptional regulator, AsnC family</fullName>
    </submittedName>
</protein>
<dbReference type="Proteomes" id="UP000001868">
    <property type="component" value="Chromosome"/>
</dbReference>
<reference evidence="2 3" key="1">
    <citation type="journal article" date="2008" name="BMC Genomics">
        <title>Complete genome of Phenylobacterium zucineum - a novel facultative intracellular bacterium isolated from human erythroleukemia cell line K562.</title>
        <authorList>
            <person name="Luo Y."/>
            <person name="Xu X."/>
            <person name="Ding Z."/>
            <person name="Liu Z."/>
            <person name="Zhang B."/>
            <person name="Yan Z."/>
            <person name="Sun J."/>
            <person name="Hu S."/>
            <person name="Hu X."/>
        </authorList>
    </citation>
    <scope>NUCLEOTIDE SEQUENCE [LARGE SCALE GENOMIC DNA]</scope>
    <source>
        <strain evidence="2 3">HLK1</strain>
    </source>
</reference>
<feature type="compositionally biased region" description="Basic and acidic residues" evidence="1">
    <location>
        <begin position="168"/>
        <end position="183"/>
    </location>
</feature>
<dbReference type="HOGENOM" id="CLU_1433285_0_0_5"/>
<organism evidence="2 3">
    <name type="scientific">Phenylobacterium zucineum (strain HLK1)</name>
    <dbReference type="NCBI Taxonomy" id="450851"/>
    <lineage>
        <taxon>Bacteria</taxon>
        <taxon>Pseudomonadati</taxon>
        <taxon>Pseudomonadota</taxon>
        <taxon>Alphaproteobacteria</taxon>
        <taxon>Caulobacterales</taxon>
        <taxon>Caulobacteraceae</taxon>
        <taxon>Phenylobacterium</taxon>
    </lineage>
</organism>
<dbReference type="EMBL" id="CP000747">
    <property type="protein sequence ID" value="ACG78812.1"/>
    <property type="molecule type" value="Genomic_DNA"/>
</dbReference>
<gene>
    <name evidence="2" type="ordered locus">PHZ_c2403</name>
</gene>
<dbReference type="eggNOG" id="COG1522">
    <property type="taxonomic scope" value="Bacteria"/>
</dbReference>
<dbReference type="OrthoDB" id="166264at2"/>